<evidence type="ECO:0000256" key="1">
    <source>
        <dbReference type="SAM" id="MobiDB-lite"/>
    </source>
</evidence>
<reference evidence="3" key="1">
    <citation type="submission" date="2018-07" db="EMBL/GenBank/DDBJ databases">
        <title>Streptacidiphilus bronchialis DSM 106435 chromosome.</title>
        <authorList>
            <person name="Batra D."/>
            <person name="Gulvik C.A."/>
        </authorList>
    </citation>
    <scope>NUCLEOTIDE SEQUENCE [LARGE SCALE GENOMIC DNA]</scope>
    <source>
        <strain evidence="3">DSM 106435</strain>
    </source>
</reference>
<name>A0A345SW42_9ACTN</name>
<dbReference type="AlphaFoldDB" id="A0A345SW42"/>
<feature type="compositionally biased region" description="Basic and acidic residues" evidence="1">
    <location>
        <begin position="149"/>
        <end position="167"/>
    </location>
</feature>
<dbReference type="InterPro" id="IPR001387">
    <property type="entry name" value="Cro/C1-type_HTH"/>
</dbReference>
<accession>A0A345SW42</accession>
<dbReference type="Proteomes" id="UP000249340">
    <property type="component" value="Chromosome"/>
</dbReference>
<feature type="region of interest" description="Disordered" evidence="1">
    <location>
        <begin position="588"/>
        <end position="626"/>
    </location>
</feature>
<dbReference type="GO" id="GO:0003677">
    <property type="term" value="F:DNA binding"/>
    <property type="evidence" value="ECO:0007669"/>
    <property type="project" value="InterPro"/>
</dbReference>
<dbReference type="InterPro" id="IPR010982">
    <property type="entry name" value="Lambda_DNA-bd_dom_sf"/>
</dbReference>
<feature type="region of interest" description="Disordered" evidence="1">
    <location>
        <begin position="136"/>
        <end position="228"/>
    </location>
</feature>
<dbReference type="EMBL" id="CP031264">
    <property type="protein sequence ID" value="AXI77947.1"/>
    <property type="molecule type" value="Genomic_DNA"/>
</dbReference>
<dbReference type="CDD" id="cd00093">
    <property type="entry name" value="HTH_XRE"/>
    <property type="match status" value="1"/>
</dbReference>
<dbReference type="Pfam" id="PF10901">
    <property type="entry name" value="DUF2690"/>
    <property type="match status" value="1"/>
</dbReference>
<dbReference type="SUPFAM" id="SSF47413">
    <property type="entry name" value="lambda repressor-like DNA-binding domains"/>
    <property type="match status" value="1"/>
</dbReference>
<gene>
    <name evidence="2" type="ORF">C7M71_011360</name>
</gene>
<proteinExistence type="predicted"/>
<sequence>MPSGRTVGSAPPACETAVAAAAEPEAAVATPVVAAVEAAAVPAEAALVAAEAAEATLVTPETPEAAETLVAAVETALEVTEVAVVAEVAEVAVVMTTVVAKALTMPRALRLLGVDDGRRHRGLRGCHGCRRRACGTEDEAPARGSQGGGDRDALASRASGHEVHRSFPDCGRSPSRDATGSAGPKRPLWRCIRDPELPGEHGTGIQEGDSGTNRKSQTVGLRGRPPLTENLGRGWDMARWRPLPGTLDPDLHRLIEQLRRLKDRSGLSLVALAERTPYSKSAWHRYLNGAKFPPRQAVEALGMVAGADAPRLLALWGLAERSRLDAARRYEVTGGPPAPCEHSPAPEPPPPVPVPAAALPAPAAATPAAVAVAVAPPVETPLRGLLRRRRPPGGRLIPAAPALALAALLAALLYALGPGAHGARIVRDTVRSLLGSPARTAVPGTPGTPVRPPTAHARTAARTACRAAACQGRDPDTEGCTRHARTVSSAPLAGVELRLRYSDRCRAAWADITLPVRPLPSGETATLAVADRGGVLVASRAGRRRSPMLATVAPHRTRACAAVGQVQACTGDPGTAAPLLLPTAEPSRLTGRATPGTPGRPCGPIPQTCTGAPHPGHSSDPVSRHWPPPPPTTWAIPILATHHPTTLPLLWPTTPG</sequence>
<organism evidence="2 3">
    <name type="scientific">Peterkaempfera bronchialis</name>
    <dbReference type="NCBI Taxonomy" id="2126346"/>
    <lineage>
        <taxon>Bacteria</taxon>
        <taxon>Bacillati</taxon>
        <taxon>Actinomycetota</taxon>
        <taxon>Actinomycetes</taxon>
        <taxon>Kitasatosporales</taxon>
        <taxon>Streptomycetaceae</taxon>
        <taxon>Peterkaempfera</taxon>
    </lineage>
</organism>
<keyword evidence="3" id="KW-1185">Reference proteome</keyword>
<protein>
    <submittedName>
        <fullName evidence="2">XRE family transcriptional regulator</fullName>
    </submittedName>
</protein>
<dbReference type="OrthoDB" id="9815541at2"/>
<evidence type="ECO:0000313" key="3">
    <source>
        <dbReference type="Proteomes" id="UP000249340"/>
    </source>
</evidence>
<dbReference type="KEGG" id="stri:C7M71_011360"/>
<dbReference type="Pfam" id="PF13560">
    <property type="entry name" value="HTH_31"/>
    <property type="match status" value="1"/>
</dbReference>
<dbReference type="InterPro" id="IPR021224">
    <property type="entry name" value="DUF2690"/>
</dbReference>
<feature type="compositionally biased region" description="Polar residues" evidence="1">
    <location>
        <begin position="209"/>
        <end position="219"/>
    </location>
</feature>
<evidence type="ECO:0000313" key="2">
    <source>
        <dbReference type="EMBL" id="AXI77947.1"/>
    </source>
</evidence>